<evidence type="ECO:0000256" key="2">
    <source>
        <dbReference type="SAM" id="MobiDB-lite"/>
    </source>
</evidence>
<keyword evidence="4" id="KW-1185">Reference proteome</keyword>
<feature type="region of interest" description="Disordered" evidence="2">
    <location>
        <begin position="135"/>
        <end position="165"/>
    </location>
</feature>
<keyword evidence="1" id="KW-0175">Coiled coil</keyword>
<sequence length="342" mass="37367">MASSRGGKGTSPSKTRAARRCRICPDNPLKAGCPCPRGRKALKVNNTLPSPDPVLSKTLSPGSRSLRPTKALPPKFRSLRLSKALSLRSRSPHPPNTQLALSQVNPNDNPPISPGASFPTTPVRTQVHGTQVEVQPNAALGPYNPETASPAKKGPPKRIFPSGKNPLFKTVKGAARGSVPILMPRVRKLKARYLTAKASSRAYDNLTRDIITRCEDIAERTNSWVYFAVQNPASKTPFLNYASRKFRKDAKEELKEIHKLMGKTMSTVKAADRASDLSVVRVQELADEKVKEANDLAAQAEKALREAQEEIERLKADMATQKSVRDLLLGLHAIPPLPSNDE</sequence>
<organism evidence="3 4">
    <name type="scientific">Ephemerocybe angulata</name>
    <dbReference type="NCBI Taxonomy" id="980116"/>
    <lineage>
        <taxon>Eukaryota</taxon>
        <taxon>Fungi</taxon>
        <taxon>Dikarya</taxon>
        <taxon>Basidiomycota</taxon>
        <taxon>Agaricomycotina</taxon>
        <taxon>Agaricomycetes</taxon>
        <taxon>Agaricomycetidae</taxon>
        <taxon>Agaricales</taxon>
        <taxon>Agaricineae</taxon>
        <taxon>Psathyrellaceae</taxon>
        <taxon>Ephemerocybe</taxon>
    </lineage>
</organism>
<evidence type="ECO:0000256" key="1">
    <source>
        <dbReference type="SAM" id="Coils"/>
    </source>
</evidence>
<evidence type="ECO:0000313" key="3">
    <source>
        <dbReference type="EMBL" id="KAF6747733.1"/>
    </source>
</evidence>
<dbReference type="OrthoDB" id="3060861at2759"/>
<feature type="region of interest" description="Disordered" evidence="2">
    <location>
        <begin position="1"/>
        <end position="74"/>
    </location>
</feature>
<dbReference type="AlphaFoldDB" id="A0A8H6HIQ5"/>
<protein>
    <submittedName>
        <fullName evidence="3">Uncharacterized protein</fullName>
    </submittedName>
</protein>
<dbReference type="Proteomes" id="UP000521943">
    <property type="component" value="Unassembled WGS sequence"/>
</dbReference>
<comment type="caution">
    <text evidence="3">The sequence shown here is derived from an EMBL/GenBank/DDBJ whole genome shotgun (WGS) entry which is preliminary data.</text>
</comment>
<feature type="compositionally biased region" description="Polar residues" evidence="2">
    <location>
        <begin position="96"/>
        <end position="107"/>
    </location>
</feature>
<proteinExistence type="predicted"/>
<feature type="coiled-coil region" evidence="1">
    <location>
        <begin position="283"/>
        <end position="324"/>
    </location>
</feature>
<accession>A0A8H6HIQ5</accession>
<feature type="region of interest" description="Disordered" evidence="2">
    <location>
        <begin position="87"/>
        <end position="123"/>
    </location>
</feature>
<name>A0A8H6HIQ5_9AGAR</name>
<dbReference type="EMBL" id="JACGCI010000078">
    <property type="protein sequence ID" value="KAF6747733.1"/>
    <property type="molecule type" value="Genomic_DNA"/>
</dbReference>
<evidence type="ECO:0000313" key="4">
    <source>
        <dbReference type="Proteomes" id="UP000521943"/>
    </source>
</evidence>
<reference evidence="3 4" key="1">
    <citation type="submission" date="2020-07" db="EMBL/GenBank/DDBJ databases">
        <title>Comparative genomics of pyrophilous fungi reveals a link between fire events and developmental genes.</title>
        <authorList>
            <consortium name="DOE Joint Genome Institute"/>
            <person name="Steindorff A.S."/>
            <person name="Carver A."/>
            <person name="Calhoun S."/>
            <person name="Stillman K."/>
            <person name="Liu H."/>
            <person name="Lipzen A."/>
            <person name="Pangilinan J."/>
            <person name="Labutti K."/>
            <person name="Bruns T.D."/>
            <person name="Grigoriev I.V."/>
        </authorList>
    </citation>
    <scope>NUCLEOTIDE SEQUENCE [LARGE SCALE GENOMIC DNA]</scope>
    <source>
        <strain evidence="3 4">CBS 144469</strain>
    </source>
</reference>
<gene>
    <name evidence="3" type="ORF">DFP72DRAFT_1075015</name>
</gene>